<name>Q7G3R1_ORYSJ</name>
<gene>
    <name evidence="2" type="ORF">OJ1325D05.9</name>
    <name evidence="3" type="ORF">OJA1325D05.5</name>
</gene>
<reference evidence="4" key="3">
    <citation type="journal article" date="2005" name="Nature">
        <title>The map-based sequence of the rice genome.</title>
        <authorList>
            <consortium name="International rice genome sequencing project (IRGSP)"/>
            <person name="Matsumoto T."/>
            <person name="Wu J."/>
            <person name="Kanamori H."/>
            <person name="Katayose Y."/>
            <person name="Fujisawa M."/>
            <person name="Namiki N."/>
            <person name="Mizuno H."/>
            <person name="Yamamoto K."/>
            <person name="Antonio B.A."/>
            <person name="Baba T."/>
            <person name="Sakata K."/>
            <person name="Nagamura Y."/>
            <person name="Aoki H."/>
            <person name="Arikawa K."/>
            <person name="Arita K."/>
            <person name="Bito T."/>
            <person name="Chiden Y."/>
            <person name="Fujitsuka N."/>
            <person name="Fukunaka R."/>
            <person name="Hamada M."/>
            <person name="Harada C."/>
            <person name="Hayashi A."/>
            <person name="Hijishita S."/>
            <person name="Honda M."/>
            <person name="Hosokawa S."/>
            <person name="Ichikawa Y."/>
            <person name="Idonuma A."/>
            <person name="Iijima M."/>
            <person name="Ikeda M."/>
            <person name="Ikeno M."/>
            <person name="Ito K."/>
            <person name="Ito S."/>
            <person name="Ito T."/>
            <person name="Ito Y."/>
            <person name="Ito Y."/>
            <person name="Iwabuchi A."/>
            <person name="Kamiya K."/>
            <person name="Karasawa W."/>
            <person name="Kurita K."/>
            <person name="Katagiri S."/>
            <person name="Kikuta A."/>
            <person name="Kobayashi H."/>
            <person name="Kobayashi N."/>
            <person name="Machita K."/>
            <person name="Maehara T."/>
            <person name="Masukawa M."/>
            <person name="Mizubayashi T."/>
            <person name="Mukai Y."/>
            <person name="Nagasaki H."/>
            <person name="Nagata Y."/>
            <person name="Naito S."/>
            <person name="Nakashima M."/>
            <person name="Nakama Y."/>
            <person name="Nakamichi Y."/>
            <person name="Nakamura M."/>
            <person name="Meguro A."/>
            <person name="Negishi M."/>
            <person name="Ohta I."/>
            <person name="Ohta T."/>
            <person name="Okamoto M."/>
            <person name="Ono N."/>
            <person name="Saji S."/>
            <person name="Sakaguchi M."/>
            <person name="Sakai K."/>
            <person name="Shibata M."/>
            <person name="Shimokawa T."/>
            <person name="Song J."/>
            <person name="Takazaki Y."/>
            <person name="Terasawa K."/>
            <person name="Tsugane M."/>
            <person name="Tsuji K."/>
            <person name="Ueda S."/>
            <person name="Waki K."/>
            <person name="Yamagata H."/>
            <person name="Yamamoto M."/>
            <person name="Yamamoto S."/>
            <person name="Yamane H."/>
            <person name="Yoshiki S."/>
            <person name="Yoshihara R."/>
            <person name="Yukawa K."/>
            <person name="Zhong H."/>
            <person name="Yano M."/>
            <person name="Yuan Q."/>
            <person name="Ouyang S."/>
            <person name="Liu J."/>
            <person name="Jones K.M."/>
            <person name="Gansberger K."/>
            <person name="Moffat K."/>
            <person name="Hill J."/>
            <person name="Bera J."/>
            <person name="Fadrosh D."/>
            <person name="Jin S."/>
            <person name="Johri S."/>
            <person name="Kim M."/>
            <person name="Overton L."/>
            <person name="Reardon M."/>
            <person name="Tsitrin T."/>
            <person name="Vuong H."/>
            <person name="Weaver B."/>
            <person name="Ciecko A."/>
            <person name="Tallon L."/>
            <person name="Jackson J."/>
            <person name="Pai G."/>
            <person name="Aken S.V."/>
            <person name="Utterback T."/>
            <person name="Reidmuller S."/>
            <person name="Feldblyum T."/>
            <person name="Hsiao J."/>
            <person name="Zismann V."/>
            <person name="Iobst S."/>
            <person name="de Vazeille A.R."/>
            <person name="Buell C.R."/>
            <person name="Ying K."/>
            <person name="Li Y."/>
            <person name="Lu T."/>
            <person name="Huang Y."/>
            <person name="Zhao Q."/>
            <person name="Feng Q."/>
            <person name="Zhang L."/>
            <person name="Zhu J."/>
            <person name="Weng Q."/>
            <person name="Mu J."/>
            <person name="Lu Y."/>
            <person name="Fan D."/>
            <person name="Liu Y."/>
            <person name="Guan J."/>
            <person name="Zhang Y."/>
            <person name="Yu S."/>
            <person name="Liu X."/>
            <person name="Zhang Y."/>
            <person name="Hong G."/>
            <person name="Han B."/>
            <person name="Choisne N."/>
            <person name="Demange N."/>
            <person name="Orjeda G."/>
            <person name="Samain S."/>
            <person name="Cattolico L."/>
            <person name="Pelletier E."/>
            <person name="Couloux A."/>
            <person name="Segurens B."/>
            <person name="Wincker P."/>
            <person name="D'Hont A."/>
            <person name="Scarpelli C."/>
            <person name="Weissenbach J."/>
            <person name="Salanoubat M."/>
            <person name="Quetier F."/>
            <person name="Yu Y."/>
            <person name="Kim H.R."/>
            <person name="Rambo T."/>
            <person name="Currie J."/>
            <person name="Collura K."/>
            <person name="Luo M."/>
            <person name="Yang T."/>
            <person name="Ammiraju J.S.S."/>
            <person name="Engler F."/>
            <person name="Soderlund C."/>
            <person name="Wing R.A."/>
            <person name="Palmer L.E."/>
            <person name="de la Bastide M."/>
            <person name="Spiegel L."/>
            <person name="Nascimento L."/>
            <person name="Zutavern T."/>
            <person name="O'Shaughnessy A."/>
            <person name="Dike S."/>
            <person name="Dedhia N."/>
            <person name="Preston R."/>
            <person name="Balija V."/>
            <person name="McCombie W.R."/>
            <person name="Chow T."/>
            <person name="Chen H."/>
            <person name="Chung M."/>
            <person name="Chen C."/>
            <person name="Shaw J."/>
            <person name="Wu H."/>
            <person name="Hsiao K."/>
            <person name="Chao Y."/>
            <person name="Chu M."/>
            <person name="Cheng C."/>
            <person name="Hour A."/>
            <person name="Lee P."/>
            <person name="Lin S."/>
            <person name="Lin Y."/>
            <person name="Liou J."/>
            <person name="Liu S."/>
            <person name="Hsing Y."/>
            <person name="Raghuvanshi S."/>
            <person name="Mohanty A."/>
            <person name="Bharti A.K."/>
            <person name="Gaur A."/>
            <person name="Gupta V."/>
            <person name="Kumar D."/>
            <person name="Ravi V."/>
            <person name="Vij S."/>
            <person name="Kapur A."/>
            <person name="Khurana P."/>
            <person name="Khurana P."/>
            <person name="Khurana J.P."/>
            <person name="Tyagi A.K."/>
            <person name="Gaikwad K."/>
            <person name="Singh A."/>
            <person name="Dalal V."/>
            <person name="Srivastava S."/>
            <person name="Dixit A."/>
            <person name="Pal A.K."/>
            <person name="Ghazi I.A."/>
            <person name="Yadav M."/>
            <person name="Pandit A."/>
            <person name="Bhargava A."/>
            <person name="Sureshbabu K."/>
            <person name="Batra K."/>
            <person name="Sharma T.R."/>
            <person name="Mohapatra T."/>
            <person name="Singh N.K."/>
            <person name="Messing J."/>
            <person name="Nelson A.B."/>
            <person name="Fuks G."/>
            <person name="Kavchok S."/>
            <person name="Keizer G."/>
            <person name="Linton E."/>
            <person name="Llaca V."/>
            <person name="Song R."/>
            <person name="Tanyolac B."/>
            <person name="Young S."/>
            <person name="Ho-Il K."/>
            <person name="Hahn J.H."/>
            <person name="Sangsakoo G."/>
            <person name="Vanavichit A."/>
            <person name="de Mattos Luiz.A.T."/>
            <person name="Zimmer P.D."/>
            <person name="Malone G."/>
            <person name="Dellagostin O."/>
            <person name="de Oliveira A.C."/>
            <person name="Bevan M."/>
            <person name="Bancroft I."/>
            <person name="Minx P."/>
            <person name="Cordum H."/>
            <person name="Wilson R."/>
            <person name="Cheng Z."/>
            <person name="Jin W."/>
            <person name="Jiang J."/>
            <person name="Leong S.A."/>
            <person name="Iwama H."/>
            <person name="Gojobori T."/>
            <person name="Itoh T."/>
            <person name="Niimura Y."/>
            <person name="Fujii Y."/>
            <person name="Habara T."/>
            <person name="Sakai H."/>
            <person name="Sato Y."/>
            <person name="Wilson G."/>
            <person name="Kumar K."/>
            <person name="McCouch S."/>
            <person name="Juretic N."/>
            <person name="Hoen D."/>
            <person name="Wright S."/>
            <person name="Bruskiewich R."/>
            <person name="Bureau T."/>
            <person name="Miyao A."/>
            <person name="Hirochika H."/>
            <person name="Nishikawa T."/>
            <person name="Kadowaki K."/>
            <person name="Sugiura M."/>
            <person name="Burr B."/>
            <person name="Sasaki T."/>
        </authorList>
    </citation>
    <scope>NUCLEOTIDE SEQUENCE [LARGE SCALE GENOMIC DNA]</scope>
    <source>
        <strain evidence="4">cv. Nipponbare</strain>
    </source>
</reference>
<proteinExistence type="predicted"/>
<reference evidence="2" key="1">
    <citation type="submission" date="2002-07" db="EMBL/GenBank/DDBJ databases">
        <title>Genomic sequence for Oryza sativa, Nipponbare strain, clone OJ1325D05, from chromosome 10, complete sequence.</title>
        <authorList>
            <person name="McCombie W.R."/>
            <person name="de la Bastide M."/>
            <person name="Spiegel L."/>
            <person name="Preston R."/>
            <person name="Ferraro K."/>
            <person name="Kuit K."/>
            <person name="Nascimento L."/>
            <person name="Zutavern T."/>
            <person name="Balija V."/>
            <person name="Bell M."/>
            <person name="Baker J."/>
            <person name="Santos L."/>
            <person name="Miller B."/>
            <person name="Katzenberger F."/>
            <person name="Muller S."/>
            <person name="King L."/>
            <person name="Yang C."/>
            <person name="Dike S."/>
            <person name="O'Shaughnessy A."/>
            <person name="Palmer L."/>
            <person name="Dedhia N."/>
        </authorList>
    </citation>
    <scope>NUCLEOTIDE SEQUENCE</scope>
</reference>
<dbReference type="Proteomes" id="UP000000763">
    <property type="component" value="Chromosome 10"/>
</dbReference>
<evidence type="ECO:0000313" key="2">
    <source>
        <dbReference type="EMBL" id="AAM74342.1"/>
    </source>
</evidence>
<reference evidence="3" key="2">
    <citation type="submission" date="2002-10" db="EMBL/GenBank/DDBJ databases">
        <title>Rice Genomic Sequence.</title>
        <authorList>
            <person name="Wing R.A."/>
            <person name="Yu Y."/>
            <person name="Soderlund C."/>
            <person name="Kim H.-R."/>
            <person name="Rambo T."/>
            <person name="Saski C."/>
            <person name="Currie J."/>
            <person name="Collura K."/>
        </authorList>
    </citation>
    <scope>NUCLEOTIDE SEQUENCE</scope>
</reference>
<feature type="chain" id="PRO_5036286530" evidence="1">
    <location>
        <begin position="18"/>
        <end position="31"/>
    </location>
</feature>
<feature type="signal peptide" evidence="1">
    <location>
        <begin position="1"/>
        <end position="17"/>
    </location>
</feature>
<dbReference type="AlphaFoldDB" id="Q7G3R1"/>
<dbReference type="EMBL" id="AC115686">
    <property type="protein sequence ID" value="AAM74342.1"/>
    <property type="molecule type" value="Genomic_DNA"/>
</dbReference>
<protein>
    <submittedName>
        <fullName evidence="2">Uncharacterized protein</fullName>
    </submittedName>
</protein>
<sequence length="31" mass="3089">MAFAALASLAMVASCSATGNHFHKLGGPEPT</sequence>
<evidence type="ECO:0000313" key="3">
    <source>
        <dbReference type="EMBL" id="AAN34948.1"/>
    </source>
</evidence>
<dbReference type="EMBL" id="AC134517">
    <property type="protein sequence ID" value="AAN34948.1"/>
    <property type="molecule type" value="Genomic_DNA"/>
</dbReference>
<organism evidence="2 4">
    <name type="scientific">Oryza sativa subsp. japonica</name>
    <name type="common">Rice</name>
    <dbReference type="NCBI Taxonomy" id="39947"/>
    <lineage>
        <taxon>Eukaryota</taxon>
        <taxon>Viridiplantae</taxon>
        <taxon>Streptophyta</taxon>
        <taxon>Embryophyta</taxon>
        <taxon>Tracheophyta</taxon>
        <taxon>Spermatophyta</taxon>
        <taxon>Magnoliopsida</taxon>
        <taxon>Liliopsida</taxon>
        <taxon>Poales</taxon>
        <taxon>Poaceae</taxon>
        <taxon>BOP clade</taxon>
        <taxon>Oryzoideae</taxon>
        <taxon>Oryzeae</taxon>
        <taxon>Oryzinae</taxon>
        <taxon>Oryza</taxon>
        <taxon>Oryza sativa</taxon>
    </lineage>
</organism>
<evidence type="ECO:0000313" key="4">
    <source>
        <dbReference type="Proteomes" id="UP000000763"/>
    </source>
</evidence>
<accession>Q7G3R1</accession>
<keyword evidence="1" id="KW-0732">Signal</keyword>
<evidence type="ECO:0000256" key="1">
    <source>
        <dbReference type="SAM" id="SignalP"/>
    </source>
</evidence>
<reference evidence="4" key="4">
    <citation type="journal article" date="2008" name="Nucleic Acids Res.">
        <title>The rice annotation project database (RAP-DB): 2008 update.</title>
        <authorList>
            <consortium name="The rice annotation project (RAP)"/>
        </authorList>
    </citation>
    <scope>GENOME REANNOTATION</scope>
    <source>
        <strain evidence="4">cv. Nipponbare</strain>
    </source>
</reference>